<feature type="domain" description="PI-PLC Y-box" evidence="9">
    <location>
        <begin position="777"/>
        <end position="895"/>
    </location>
</feature>
<evidence type="ECO:0000256" key="2">
    <source>
        <dbReference type="ARBA" id="ARBA00022801"/>
    </source>
</evidence>
<evidence type="ECO:0000313" key="12">
    <source>
        <dbReference type="Proteomes" id="UP000324767"/>
    </source>
</evidence>
<dbReference type="InterPro" id="IPR001192">
    <property type="entry name" value="PI-PLC_fam"/>
</dbReference>
<evidence type="ECO:0000256" key="1">
    <source>
        <dbReference type="ARBA" id="ARBA00012368"/>
    </source>
</evidence>
<reference evidence="11 12" key="1">
    <citation type="submission" date="2019-09" db="EMBL/GenBank/DDBJ databases">
        <title>The hologenome of the rock-dwelling lichen Lasallia pustulata.</title>
        <authorList>
            <person name="Greshake Tzovaras B."/>
            <person name="Segers F."/>
            <person name="Bicker A."/>
            <person name="Dal Grande F."/>
            <person name="Otte J."/>
            <person name="Hankeln T."/>
            <person name="Schmitt I."/>
            <person name="Ebersberger I."/>
        </authorList>
    </citation>
    <scope>NUCLEOTIDE SEQUENCE [LARGE SCALE GENOMIC DNA]</scope>
    <source>
        <strain evidence="11">A1-1</strain>
    </source>
</reference>
<dbReference type="InterPro" id="IPR037755">
    <property type="entry name" value="Plc1_PH"/>
</dbReference>
<dbReference type="Pfam" id="PF00388">
    <property type="entry name" value="PI-PLC-X"/>
    <property type="match status" value="1"/>
</dbReference>
<dbReference type="InterPro" id="IPR017946">
    <property type="entry name" value="PLC-like_Pdiesterase_TIM-brl"/>
</dbReference>
<evidence type="ECO:0000256" key="6">
    <source>
        <dbReference type="RuleBase" id="RU361133"/>
    </source>
</evidence>
<proteinExistence type="predicted"/>
<dbReference type="Pfam" id="PF00168">
    <property type="entry name" value="C2"/>
    <property type="match status" value="1"/>
</dbReference>
<feature type="region of interest" description="Disordered" evidence="7">
    <location>
        <begin position="194"/>
        <end position="219"/>
    </location>
</feature>
<dbReference type="OrthoDB" id="269822at2759"/>
<dbReference type="EMBL" id="VXIT01000016">
    <property type="protein sequence ID" value="KAA6407587.1"/>
    <property type="molecule type" value="Genomic_DNA"/>
</dbReference>
<evidence type="ECO:0000256" key="4">
    <source>
        <dbReference type="ARBA" id="ARBA00023098"/>
    </source>
</evidence>
<dbReference type="CDD" id="cd08598">
    <property type="entry name" value="PI-PLC1c_yeast"/>
    <property type="match status" value="1"/>
</dbReference>
<keyword evidence="3 6" id="KW-0442">Lipid degradation</keyword>
<dbReference type="SMART" id="SM00239">
    <property type="entry name" value="C2"/>
    <property type="match status" value="1"/>
</dbReference>
<dbReference type="SMART" id="SM00148">
    <property type="entry name" value="PLCXc"/>
    <property type="match status" value="1"/>
</dbReference>
<evidence type="ECO:0000256" key="3">
    <source>
        <dbReference type="ARBA" id="ARBA00022963"/>
    </source>
</evidence>
<dbReference type="PANTHER" id="PTHR10336:SF36">
    <property type="entry name" value="1-PHOSPHATIDYLINOSITOL 4,5-BISPHOSPHATE PHOSPHODIESTERASE BETA-4"/>
    <property type="match status" value="1"/>
</dbReference>
<dbReference type="CDD" id="cd13360">
    <property type="entry name" value="PH_PLC_fungal"/>
    <property type="match status" value="1"/>
</dbReference>
<dbReference type="SMART" id="SM00233">
    <property type="entry name" value="PH"/>
    <property type="match status" value="1"/>
</dbReference>
<dbReference type="InterPro" id="IPR000909">
    <property type="entry name" value="PLipase_C_PInositol-sp_X_dom"/>
</dbReference>
<evidence type="ECO:0000313" key="11">
    <source>
        <dbReference type="EMBL" id="KAA6407587.1"/>
    </source>
</evidence>
<dbReference type="CDD" id="cd00275">
    <property type="entry name" value="C2_PLC_like"/>
    <property type="match status" value="1"/>
</dbReference>
<dbReference type="InterPro" id="IPR001849">
    <property type="entry name" value="PH_domain"/>
</dbReference>
<dbReference type="FunFam" id="2.60.40.150:FF:000201">
    <property type="entry name" value="Phosphoinositide phospholipase C"/>
    <property type="match status" value="1"/>
</dbReference>
<protein>
    <recommendedName>
        <fullName evidence="1 6">Phosphoinositide phospholipase C</fullName>
        <ecNumber evidence="1 6">3.1.4.11</ecNumber>
    </recommendedName>
</protein>
<dbReference type="EC" id="3.1.4.11" evidence="1 6"/>
<evidence type="ECO:0000259" key="10">
    <source>
        <dbReference type="PROSITE" id="PS50222"/>
    </source>
</evidence>
<sequence>MTSFTTTSPTRANAGSCRVTPVSLLFAPISNAGPASAAVPWKLTSASTPGSAVPSLTSSPTNNCTQSSPEGPRGRHPPLALSPAPMQLPESAIGSTTPPAASAMSEVVTLNKGQGLMRRISRGAANRLTRRRRSTNQVTNRDHSSGPVVLRRRSDSKGELDTDADYADLGPDVDDEEGAERYFSNIMLGLSMDGTSTPRTLRSERGNGASTPRSARTEGGIAPIVPSILRQGTVLTKVTKKKRKTLTFVLDTDSAKVLWDPQNPSKRVYIDDIEEIRLQSDARNYREEFNIPTDFESRWFTIIYADQNRAKGRPLKTIHLIAPNQYVFDLWTSTLEDLSKYRHELMAGLAGAGQDERTLKGHWRREMTKLFGEIPRAEEAETLDFQGVESLCRSLHINCSKKLLRVKFDRADVRFSGCLTFSEFKDFVRRLKERQDVKDIYKDHLADCTQDMDVIHFFAFLQQTQGVDVELDRAHWSKVFAKFARQSKPRLPTMPDGADEFALRMDYQAFSAFLSSEYNNIYPRKIPIVKLDRPLNEYFISSSHNTYLLGRQVAGSSSTEAYIRALQRACRCVEIDCWDGQDGRPIVMHGNTMTSSVLFSDCISVIAKYAFDSSDYPLILSLEVHCNAKQQQAMVDIMIKELGEWLVTEPFMTNVSTLPSPEDLKNRILVKVKTGECLVEKDSITDASNGRRKRSFSSPFTRPQVLDNTLIPNGPSLSSPPSISPPDHTSHILLAARGSATATSMSSTTDDSDTAPGGNLRAAESPKRAKSKIIKSLGDLGVYTRGLKLHDFASPESKTFNHIFSLAERTFETLCKDQDTKAQLEKHNTRYLMRIYPSGFRMKSSNFDPLVFWRRGVQMVALNWQTYDLGMQMNEAMFASGSDKCGYVLKPKELRQLSQTQDPLSDLVEAGKSKIQKKLIRFSVDMISAQQLPHPRGSGPDESLDPYIEIEMFSAEDKAKGVAFGEGGQNASARNGMSGIGSPHRRRTTVVRNNGYNPIFNDKFKLSLETKYPSLVFVRWTVWHSQDGRNYNNTNSEPLATFTAKLSSLEQGYRHLPLYDHNGDQFLFATLFCKIKKEEPINIEREAIIIEKVGRLRQFGQAVFKRPLSVEKRMPKEEER</sequence>
<feature type="region of interest" description="Disordered" evidence="7">
    <location>
        <begin position="688"/>
        <end position="768"/>
    </location>
</feature>
<accession>A0A5M8PE17</accession>
<dbReference type="Proteomes" id="UP000324767">
    <property type="component" value="Unassembled WGS sequence"/>
</dbReference>
<dbReference type="PROSITE" id="PS50222">
    <property type="entry name" value="EF_HAND_2"/>
    <property type="match status" value="1"/>
</dbReference>
<dbReference type="PROSITE" id="PS50007">
    <property type="entry name" value="PIPLC_X_DOMAIN"/>
    <property type="match status" value="1"/>
</dbReference>
<dbReference type="GO" id="GO:0051209">
    <property type="term" value="P:release of sequestered calcium ion into cytosol"/>
    <property type="evidence" value="ECO:0007669"/>
    <property type="project" value="TreeGrafter"/>
</dbReference>
<comment type="caution">
    <text evidence="11">The sequence shown here is derived from an EMBL/GenBank/DDBJ whole genome shotgun (WGS) entry which is preliminary data.</text>
</comment>
<feature type="region of interest" description="Disordered" evidence="7">
    <location>
        <begin position="45"/>
        <end position="176"/>
    </location>
</feature>
<keyword evidence="2 6" id="KW-0378">Hydrolase</keyword>
<dbReference type="InterPro" id="IPR000008">
    <property type="entry name" value="C2_dom"/>
</dbReference>
<dbReference type="SUPFAM" id="SSF50729">
    <property type="entry name" value="PH domain-like"/>
    <property type="match status" value="1"/>
</dbReference>
<dbReference type="PROSITE" id="PS50004">
    <property type="entry name" value="C2"/>
    <property type="match status" value="1"/>
</dbReference>
<dbReference type="GO" id="GO:0004435">
    <property type="term" value="F:phosphatidylinositol-4,5-bisphosphate phospholipase C activity"/>
    <property type="evidence" value="ECO:0007669"/>
    <property type="project" value="UniProtKB-EC"/>
</dbReference>
<evidence type="ECO:0000259" key="9">
    <source>
        <dbReference type="PROSITE" id="PS50008"/>
    </source>
</evidence>
<name>A0A5M8PE17_9LECA</name>
<feature type="domain" description="C2" evidence="8">
    <location>
        <begin position="903"/>
        <end position="1060"/>
    </location>
</feature>
<dbReference type="InterPro" id="IPR011992">
    <property type="entry name" value="EF-hand-dom_pair"/>
</dbReference>
<dbReference type="FunFam" id="2.30.29.30:FF:000396">
    <property type="entry name" value="Phosphoinositide phospholipase C"/>
    <property type="match status" value="1"/>
</dbReference>
<dbReference type="GO" id="GO:0005509">
    <property type="term" value="F:calcium ion binding"/>
    <property type="evidence" value="ECO:0007669"/>
    <property type="project" value="InterPro"/>
</dbReference>
<feature type="compositionally biased region" description="Polar residues" evidence="7">
    <location>
        <begin position="696"/>
        <end position="711"/>
    </location>
</feature>
<dbReference type="SUPFAM" id="SSF49562">
    <property type="entry name" value="C2 domain (Calcium/lipid-binding domain, CaLB)"/>
    <property type="match status" value="1"/>
</dbReference>
<dbReference type="Gene3D" id="2.60.40.150">
    <property type="entry name" value="C2 domain"/>
    <property type="match status" value="1"/>
</dbReference>
<dbReference type="Pfam" id="PF00387">
    <property type="entry name" value="PI-PLC-Y"/>
    <property type="match status" value="1"/>
</dbReference>
<evidence type="ECO:0000256" key="5">
    <source>
        <dbReference type="ARBA" id="ARBA00023224"/>
    </source>
</evidence>
<dbReference type="Gene3D" id="2.30.29.30">
    <property type="entry name" value="Pleckstrin-homology domain (PH domain)/Phosphotyrosine-binding domain (PTB)"/>
    <property type="match status" value="1"/>
</dbReference>
<feature type="compositionally biased region" description="Polar residues" evidence="7">
    <location>
        <begin position="45"/>
        <end position="69"/>
    </location>
</feature>
<evidence type="ECO:0000256" key="7">
    <source>
        <dbReference type="SAM" id="MobiDB-lite"/>
    </source>
</evidence>
<dbReference type="PRINTS" id="PR00390">
    <property type="entry name" value="PHPHLIPASEC"/>
</dbReference>
<dbReference type="GO" id="GO:0016042">
    <property type="term" value="P:lipid catabolic process"/>
    <property type="evidence" value="ECO:0007669"/>
    <property type="project" value="UniProtKB-KW"/>
</dbReference>
<evidence type="ECO:0000259" key="8">
    <source>
        <dbReference type="PROSITE" id="PS50004"/>
    </source>
</evidence>
<dbReference type="PROSITE" id="PS50008">
    <property type="entry name" value="PIPLC_Y_DOMAIN"/>
    <property type="match status" value="1"/>
</dbReference>
<dbReference type="SUPFAM" id="SSF47473">
    <property type="entry name" value="EF-hand"/>
    <property type="match status" value="1"/>
</dbReference>
<comment type="catalytic activity">
    <reaction evidence="6">
        <text>a 1,2-diacyl-sn-glycero-3-phospho-(1D-myo-inositol-4,5-bisphosphate) + H2O = 1D-myo-inositol 1,4,5-trisphosphate + a 1,2-diacyl-sn-glycerol + H(+)</text>
        <dbReference type="Rhea" id="RHEA:33179"/>
        <dbReference type="ChEBI" id="CHEBI:15377"/>
        <dbReference type="ChEBI" id="CHEBI:15378"/>
        <dbReference type="ChEBI" id="CHEBI:17815"/>
        <dbReference type="ChEBI" id="CHEBI:58456"/>
        <dbReference type="ChEBI" id="CHEBI:203600"/>
        <dbReference type="EC" id="3.1.4.11"/>
    </reaction>
</comment>
<keyword evidence="5" id="KW-0807">Transducer</keyword>
<dbReference type="SMART" id="SM00149">
    <property type="entry name" value="PLCYc"/>
    <property type="match status" value="1"/>
</dbReference>
<feature type="compositionally biased region" description="Acidic residues" evidence="7">
    <location>
        <begin position="161"/>
        <end position="176"/>
    </location>
</feature>
<dbReference type="Gene3D" id="1.10.238.10">
    <property type="entry name" value="EF-hand"/>
    <property type="match status" value="1"/>
</dbReference>
<dbReference type="GO" id="GO:0048015">
    <property type="term" value="P:phosphatidylinositol-mediated signaling"/>
    <property type="evidence" value="ECO:0007669"/>
    <property type="project" value="TreeGrafter"/>
</dbReference>
<dbReference type="InterPro" id="IPR011993">
    <property type="entry name" value="PH-like_dom_sf"/>
</dbReference>
<keyword evidence="4 6" id="KW-0443">Lipid metabolism</keyword>
<dbReference type="InterPro" id="IPR002048">
    <property type="entry name" value="EF_hand_dom"/>
</dbReference>
<dbReference type="PANTHER" id="PTHR10336">
    <property type="entry name" value="PHOSPHOINOSITIDE-SPECIFIC PHOSPHOLIPASE C FAMILY PROTEIN"/>
    <property type="match status" value="1"/>
</dbReference>
<dbReference type="InterPro" id="IPR001711">
    <property type="entry name" value="PLipase_C_Pinositol-sp_Y"/>
</dbReference>
<dbReference type="Gene3D" id="3.20.20.190">
    <property type="entry name" value="Phosphatidylinositol (PI) phosphodiesterase"/>
    <property type="match status" value="2"/>
</dbReference>
<dbReference type="SUPFAM" id="SSF51695">
    <property type="entry name" value="PLC-like phosphodiesterases"/>
    <property type="match status" value="1"/>
</dbReference>
<feature type="domain" description="EF-hand" evidence="10">
    <location>
        <begin position="399"/>
        <end position="434"/>
    </location>
</feature>
<gene>
    <name evidence="11" type="ORF">FRX48_08425</name>
</gene>
<dbReference type="AlphaFoldDB" id="A0A5M8PE17"/>
<feature type="compositionally biased region" description="Low complexity" evidence="7">
    <location>
        <begin position="739"/>
        <end position="749"/>
    </location>
</feature>
<dbReference type="CDD" id="cd16207">
    <property type="entry name" value="EFh_ScPlc1p_like"/>
    <property type="match status" value="1"/>
</dbReference>
<dbReference type="InterPro" id="IPR035892">
    <property type="entry name" value="C2_domain_sf"/>
</dbReference>
<organism evidence="11 12">
    <name type="scientific">Lasallia pustulata</name>
    <dbReference type="NCBI Taxonomy" id="136370"/>
    <lineage>
        <taxon>Eukaryota</taxon>
        <taxon>Fungi</taxon>
        <taxon>Dikarya</taxon>
        <taxon>Ascomycota</taxon>
        <taxon>Pezizomycotina</taxon>
        <taxon>Lecanoromycetes</taxon>
        <taxon>OSLEUM clade</taxon>
        <taxon>Umbilicariomycetidae</taxon>
        <taxon>Umbilicariales</taxon>
        <taxon>Umbilicariaceae</taxon>
        <taxon>Lasallia</taxon>
    </lineage>
</organism>